<dbReference type="AlphaFoldDB" id="A0A4U2YSP5"/>
<reference evidence="2 3" key="1">
    <citation type="submission" date="2019-04" db="EMBL/GenBank/DDBJ databases">
        <authorList>
            <person name="Dong K."/>
        </authorList>
    </citation>
    <scope>NUCLEOTIDE SEQUENCE [LARGE SCALE GENOMIC DNA]</scope>
    <source>
        <strain evidence="3">dk3543</strain>
    </source>
</reference>
<feature type="region of interest" description="Disordered" evidence="1">
    <location>
        <begin position="17"/>
        <end position="41"/>
    </location>
</feature>
<comment type="caution">
    <text evidence="2">The sequence shown here is derived from an EMBL/GenBank/DDBJ whole genome shotgun (WGS) entry which is preliminary data.</text>
</comment>
<organism evidence="2 3">
    <name type="scientific">Nocardioides jishulii</name>
    <dbReference type="NCBI Taxonomy" id="2575440"/>
    <lineage>
        <taxon>Bacteria</taxon>
        <taxon>Bacillati</taxon>
        <taxon>Actinomycetota</taxon>
        <taxon>Actinomycetes</taxon>
        <taxon>Propionibacteriales</taxon>
        <taxon>Nocardioidaceae</taxon>
        <taxon>Nocardioides</taxon>
    </lineage>
</organism>
<sequence length="107" mass="11242">MSQSHLSVERAAQAVVPRQAAAPAKEVVTTSGQPASPVAPRRALVPFGPATWGSRTLRRVLATPRHGVRRATRSAEVYAPMALAAFADRVGTARATGTRCPDQAGTR</sequence>
<evidence type="ECO:0000313" key="3">
    <source>
        <dbReference type="Proteomes" id="UP000307808"/>
    </source>
</evidence>
<accession>A0A4U2YSP5</accession>
<dbReference type="EMBL" id="SZPY01000001">
    <property type="protein sequence ID" value="TKI64497.1"/>
    <property type="molecule type" value="Genomic_DNA"/>
</dbReference>
<evidence type="ECO:0000313" key="2">
    <source>
        <dbReference type="EMBL" id="TKI64497.1"/>
    </source>
</evidence>
<gene>
    <name evidence="2" type="ORF">FC770_05065</name>
</gene>
<dbReference type="Proteomes" id="UP000307808">
    <property type="component" value="Unassembled WGS sequence"/>
</dbReference>
<proteinExistence type="predicted"/>
<protein>
    <submittedName>
        <fullName evidence="2">Uncharacterized protein</fullName>
    </submittedName>
</protein>
<evidence type="ECO:0000256" key="1">
    <source>
        <dbReference type="SAM" id="MobiDB-lite"/>
    </source>
</evidence>
<keyword evidence="3" id="KW-1185">Reference proteome</keyword>
<name>A0A4U2YSP5_9ACTN</name>
<dbReference type="RefSeq" id="WP_137064955.1">
    <property type="nucleotide sequence ID" value="NZ_CP040748.1"/>
</dbReference>